<dbReference type="KEGG" id="vg:77945343"/>
<dbReference type="RefSeq" id="YP_010669189.1">
    <property type="nucleotide sequence ID" value="NC_070959.1"/>
</dbReference>
<organism evidence="4 5">
    <name type="scientific">Synechococcus phage S-N03</name>
    <dbReference type="NCBI Taxonomy" id="2718943"/>
    <lineage>
        <taxon>Viruses</taxon>
        <taxon>Duplodnaviria</taxon>
        <taxon>Heunggongvirae</taxon>
        <taxon>Uroviricota</taxon>
        <taxon>Caudoviricetes</taxon>
        <taxon>Pantevenvirales</taxon>
        <taxon>Kyanoviridae</taxon>
        <taxon>Huanghaivirus</taxon>
        <taxon>Huanghaivirus snothree</taxon>
    </lineage>
</organism>
<dbReference type="SMART" id="SM00475">
    <property type="entry name" value="53EXOc"/>
    <property type="match status" value="1"/>
</dbReference>
<dbReference type="Pfam" id="PF09293">
    <property type="entry name" value="RNaseH_C"/>
    <property type="match status" value="1"/>
</dbReference>
<dbReference type="InterPro" id="IPR038969">
    <property type="entry name" value="FEN"/>
</dbReference>
<dbReference type="GO" id="GO:0017108">
    <property type="term" value="F:5'-flap endonuclease activity"/>
    <property type="evidence" value="ECO:0007669"/>
    <property type="project" value="InterPro"/>
</dbReference>
<keyword evidence="2" id="KW-0378">Hydrolase</keyword>
<dbReference type="SUPFAM" id="SSF47807">
    <property type="entry name" value="5' to 3' exonuclease, C-terminal subdomain"/>
    <property type="match status" value="1"/>
</dbReference>
<keyword evidence="5" id="KW-1185">Reference proteome</keyword>
<dbReference type="GO" id="GO:0008409">
    <property type="term" value="F:5'-3' exonuclease activity"/>
    <property type="evidence" value="ECO:0007669"/>
    <property type="project" value="InterPro"/>
</dbReference>
<feature type="domain" description="5'-3' exonuclease" evidence="3">
    <location>
        <begin position="1"/>
        <end position="232"/>
    </location>
</feature>
<dbReference type="InterPro" id="IPR036276">
    <property type="entry name" value="T4_RNaseH_C"/>
</dbReference>
<keyword evidence="1" id="KW-0540">Nuclease</keyword>
<evidence type="ECO:0000313" key="4">
    <source>
        <dbReference type="EMBL" id="QIN96809.1"/>
    </source>
</evidence>
<dbReference type="GeneID" id="77945343"/>
<dbReference type="PANTHER" id="PTHR42646">
    <property type="entry name" value="FLAP ENDONUCLEASE XNI"/>
    <property type="match status" value="1"/>
</dbReference>
<evidence type="ECO:0000256" key="1">
    <source>
        <dbReference type="ARBA" id="ARBA00022722"/>
    </source>
</evidence>
<dbReference type="InterPro" id="IPR020046">
    <property type="entry name" value="5-3_exonucl_a-hlix_arch_N"/>
</dbReference>
<dbReference type="SUPFAM" id="SSF88723">
    <property type="entry name" value="PIN domain-like"/>
    <property type="match status" value="1"/>
</dbReference>
<dbReference type="GO" id="GO:0003677">
    <property type="term" value="F:DNA binding"/>
    <property type="evidence" value="ECO:0007669"/>
    <property type="project" value="InterPro"/>
</dbReference>
<evidence type="ECO:0000259" key="3">
    <source>
        <dbReference type="SMART" id="SM00475"/>
    </source>
</evidence>
<dbReference type="EMBL" id="MT162466">
    <property type="protein sequence ID" value="QIN96809.1"/>
    <property type="molecule type" value="Genomic_DNA"/>
</dbReference>
<sequence length="280" mass="32849">MILVDANQIAISHLMVRHKIEDGINIDSIRKSIIRVIARIKKQHGPEFGKVVLCYDDKNYWRREIFPYYKKNRKQEREASKYNWDEVFTVLNKIRDEVKANLPYNVLQVQGAEADDIIGTLTIHNSRKESPEPVLIMSADKDFIQLHRYSFVKQYDPIRNRWIENDNPIQYLQEHIIRGDRSDGIPNILTCDDAIVTGKTQKKMSKDKIAALASMDPSEFTNYIRLRNWKRNAELIDFARIPQPVKTRILMAYTKNRPVAAIDVNYFIKNNIQELIDEFA</sequence>
<protein>
    <submittedName>
        <fullName evidence="4">Ribonuclease H</fullName>
    </submittedName>
</protein>
<dbReference type="InterPro" id="IPR002421">
    <property type="entry name" value="5-3_exonuclease"/>
</dbReference>
<dbReference type="InterPro" id="IPR029060">
    <property type="entry name" value="PIN-like_dom_sf"/>
</dbReference>
<evidence type="ECO:0000313" key="5">
    <source>
        <dbReference type="Proteomes" id="UP000502617"/>
    </source>
</evidence>
<proteinExistence type="predicted"/>
<dbReference type="Pfam" id="PF02739">
    <property type="entry name" value="5_3_exonuc_N"/>
    <property type="match status" value="1"/>
</dbReference>
<dbReference type="Proteomes" id="UP000502617">
    <property type="component" value="Segment"/>
</dbReference>
<name>A0A6G8R5X4_9CAUD</name>
<evidence type="ECO:0000256" key="2">
    <source>
        <dbReference type="ARBA" id="ARBA00022801"/>
    </source>
</evidence>
<dbReference type="Gene3D" id="1.10.150.20">
    <property type="entry name" value="5' to 3' exonuclease, C-terminal subdomain"/>
    <property type="match status" value="1"/>
</dbReference>
<dbReference type="InterPro" id="IPR036279">
    <property type="entry name" value="5-3_exonuclease_C_sf"/>
</dbReference>
<dbReference type="Gene3D" id="3.40.50.1010">
    <property type="entry name" value="5'-nuclease"/>
    <property type="match status" value="1"/>
</dbReference>
<reference evidence="4 5" key="1">
    <citation type="submission" date="2020-03" db="EMBL/GenBank/DDBJ databases">
        <title>The Isolation and Genome Sequence of a Novel Cyanophage S-N03 from the Huanghai Sea, China.</title>
        <authorList>
            <person name="Jiang T."/>
        </authorList>
    </citation>
    <scope>NUCLEOTIDE SEQUENCE [LARGE SCALE GENOMIC DNA]</scope>
</reference>
<dbReference type="CDD" id="cd09860">
    <property type="entry name" value="PIN_T4-like"/>
    <property type="match status" value="1"/>
</dbReference>
<accession>A0A6G8R5X4</accession>
<dbReference type="GO" id="GO:0033567">
    <property type="term" value="P:DNA replication, Okazaki fragment processing"/>
    <property type="evidence" value="ECO:0007669"/>
    <property type="project" value="InterPro"/>
</dbReference>
<dbReference type="PANTHER" id="PTHR42646:SF2">
    <property type="entry name" value="5'-3' EXONUCLEASE FAMILY PROTEIN"/>
    <property type="match status" value="1"/>
</dbReference>